<dbReference type="PROSITE" id="PS50035">
    <property type="entry name" value="PLD"/>
    <property type="match status" value="1"/>
</dbReference>
<dbReference type="GO" id="GO:0003964">
    <property type="term" value="F:RNA-directed DNA polymerase activity"/>
    <property type="evidence" value="ECO:0007669"/>
    <property type="project" value="UniProtKB-KW"/>
</dbReference>
<evidence type="ECO:0000256" key="8">
    <source>
        <dbReference type="SAM" id="MobiDB-lite"/>
    </source>
</evidence>
<dbReference type="AlphaFoldDB" id="A0AA88KTM3"/>
<dbReference type="SUPFAM" id="SSF56672">
    <property type="entry name" value="DNA/RNA polymerases"/>
    <property type="match status" value="1"/>
</dbReference>
<dbReference type="InterPro" id="IPR001736">
    <property type="entry name" value="PLipase_D/transphosphatidylase"/>
</dbReference>
<dbReference type="CDD" id="cd09274">
    <property type="entry name" value="RNase_HI_RT_Ty3"/>
    <property type="match status" value="1"/>
</dbReference>
<keyword evidence="7" id="KW-0175">Coiled coil</keyword>
<keyword evidence="1" id="KW-0808">Transferase</keyword>
<dbReference type="GO" id="GO:0004519">
    <property type="term" value="F:endonuclease activity"/>
    <property type="evidence" value="ECO:0007669"/>
    <property type="project" value="UniProtKB-KW"/>
</dbReference>
<evidence type="ECO:0000256" key="4">
    <source>
        <dbReference type="ARBA" id="ARBA00022759"/>
    </source>
</evidence>
<dbReference type="SMART" id="SM00155">
    <property type="entry name" value="PLDc"/>
    <property type="match status" value="1"/>
</dbReference>
<dbReference type="EMBL" id="JAVRJZ010002389">
    <property type="protein sequence ID" value="KAK2701669.1"/>
    <property type="molecule type" value="Genomic_DNA"/>
</dbReference>
<keyword evidence="6" id="KW-0695">RNA-directed DNA polymerase</keyword>
<dbReference type="InterPro" id="IPR043128">
    <property type="entry name" value="Rev_trsase/Diguanyl_cyclase"/>
</dbReference>
<feature type="domain" description="PLD phosphodiesterase" evidence="9">
    <location>
        <begin position="744"/>
        <end position="771"/>
    </location>
</feature>
<dbReference type="InterPro" id="IPR050951">
    <property type="entry name" value="Retrovirus_Pol_polyprotein"/>
</dbReference>
<feature type="non-terminal residue" evidence="10">
    <location>
        <position position="956"/>
    </location>
</feature>
<gene>
    <name evidence="10" type="ORF">QYM36_019687</name>
</gene>
<dbReference type="GO" id="GO:0016787">
    <property type="term" value="F:hydrolase activity"/>
    <property type="evidence" value="ECO:0007669"/>
    <property type="project" value="UniProtKB-KW"/>
</dbReference>
<evidence type="ECO:0000259" key="9">
    <source>
        <dbReference type="PROSITE" id="PS50035"/>
    </source>
</evidence>
<keyword evidence="5" id="KW-0378">Hydrolase</keyword>
<accession>A0AA88KTM3</accession>
<comment type="caution">
    <text evidence="10">The sequence shown here is derived from an EMBL/GenBank/DDBJ whole genome shotgun (WGS) entry which is preliminary data.</text>
</comment>
<evidence type="ECO:0000313" key="10">
    <source>
        <dbReference type="EMBL" id="KAK2701669.1"/>
    </source>
</evidence>
<organism evidence="10 11">
    <name type="scientific">Artemia franciscana</name>
    <name type="common">Brine shrimp</name>
    <name type="synonym">Artemia sanfranciscana</name>
    <dbReference type="NCBI Taxonomy" id="6661"/>
    <lineage>
        <taxon>Eukaryota</taxon>
        <taxon>Metazoa</taxon>
        <taxon>Ecdysozoa</taxon>
        <taxon>Arthropoda</taxon>
        <taxon>Crustacea</taxon>
        <taxon>Branchiopoda</taxon>
        <taxon>Anostraca</taxon>
        <taxon>Artemiidae</taxon>
        <taxon>Artemia</taxon>
    </lineage>
</organism>
<name>A0AA88KTM3_ARTSF</name>
<evidence type="ECO:0000256" key="3">
    <source>
        <dbReference type="ARBA" id="ARBA00022722"/>
    </source>
</evidence>
<sequence>MPRPQSHEELLTLLGMLNYLAKYIPDLSTTNKSLRDILKCEPFSWSPENDHTLVELKQSIVSGISFFNYKSLNVELKVNASSHGLGANLCNDGEVVAYASRALSKTKQKYSQLEKELYAVVYGCKHFYHYLYGRRVNVMTEHHPLETIVRNPIHKAPPRVQRLMLQLQPYDLHLRFRPGSKIPIADALSRLHLPDIDEKLAKEIDVYVHQISRHLPLSAFVSISKEAKKKNELGVANAFAELADFPDRHLEISGSSLPDTSANLINSALSDLDTLKSNIRNDIEKEVREKVGLSNRRTVTQYDNLKHTISKMDQKISALRTELKSFCSGIPKIESNVGDLSRMLADYEMSAALSSLPGDQHARSVKTTGFLHTQEEAAELSAAPAMATVSTASSQAASSAILTVARAMGVTDVVKYTSVKSSIGKEAPLTNADIIKVLGRPLVEGRTVTQYDNLKHTISEMDQKISALRTELKSFCSGIQKIESDVGDLNRMLVTYEMSAALSFLPGDQQARSVETTGFLHTQEEAAELSAAPAMATVSTASSQAGSSAILTVARTMGVTDVVKYTSVKSSIGKEAPLTNSDIIKVLGRPLVEATTTSGSEAGYTPPETTSDDLPISDNDLAKAPTTMREIASYLGRCTRKGISEEEFNSVVDDSKDRRPTEAIDYGVAMSGIQKIKSNVGDLSRMLAAYEMSAALSSYPGDQQARSVKTTGFLHSQEEAAELSAAPAMATVSTHSSKSFLVAEQIYAHSKILIVDDKTVICGSANINDRSLIGNKDSEFAMIFEDESDKTRFAASLRKALFEKHLGLVSKDLDDPTCDALNKKYREVAEANSRIYQQVFNCIPQLKSLKNSFMILEERVKKIESRLDDIEQEDRLDSLIFSSAKQFAGADVKSCINDIISDKMGVQLLFWLFPDHLKEQARFLRNILCFMVRYCIAYPVAFLCVKLPSSAQEFFE</sequence>
<evidence type="ECO:0000256" key="6">
    <source>
        <dbReference type="ARBA" id="ARBA00022918"/>
    </source>
</evidence>
<evidence type="ECO:0000256" key="2">
    <source>
        <dbReference type="ARBA" id="ARBA00022695"/>
    </source>
</evidence>
<dbReference type="Proteomes" id="UP001187531">
    <property type="component" value="Unassembled WGS sequence"/>
</dbReference>
<dbReference type="PANTHER" id="PTHR37984:SF7">
    <property type="entry name" value="INTEGRASE CATALYTIC DOMAIN-CONTAINING PROTEIN"/>
    <property type="match status" value="1"/>
</dbReference>
<dbReference type="Pfam" id="PF13091">
    <property type="entry name" value="PLDc_2"/>
    <property type="match status" value="1"/>
</dbReference>
<evidence type="ECO:0000256" key="7">
    <source>
        <dbReference type="SAM" id="Coils"/>
    </source>
</evidence>
<evidence type="ECO:0000313" key="11">
    <source>
        <dbReference type="Proteomes" id="UP001187531"/>
    </source>
</evidence>
<dbReference type="SUPFAM" id="SSF56024">
    <property type="entry name" value="Phospholipase D/nuclease"/>
    <property type="match status" value="1"/>
</dbReference>
<keyword evidence="2" id="KW-0548">Nucleotidyltransferase</keyword>
<feature type="region of interest" description="Disordered" evidence="8">
    <location>
        <begin position="595"/>
        <end position="617"/>
    </location>
</feature>
<keyword evidence="3" id="KW-0540">Nuclease</keyword>
<dbReference type="Gene3D" id="3.30.870.10">
    <property type="entry name" value="Endonuclease Chain A"/>
    <property type="match status" value="1"/>
</dbReference>
<dbReference type="PANTHER" id="PTHR37984">
    <property type="entry name" value="PROTEIN CBG26694"/>
    <property type="match status" value="1"/>
</dbReference>
<dbReference type="InterPro" id="IPR041373">
    <property type="entry name" value="RT_RNaseH"/>
</dbReference>
<evidence type="ECO:0000256" key="1">
    <source>
        <dbReference type="ARBA" id="ARBA00022679"/>
    </source>
</evidence>
<keyword evidence="11" id="KW-1185">Reference proteome</keyword>
<dbReference type="Gene3D" id="3.30.70.270">
    <property type="match status" value="1"/>
</dbReference>
<dbReference type="InterPro" id="IPR043502">
    <property type="entry name" value="DNA/RNA_pol_sf"/>
</dbReference>
<protein>
    <recommendedName>
        <fullName evidence="9">PLD phosphodiesterase domain-containing protein</fullName>
    </recommendedName>
</protein>
<feature type="coiled-coil region" evidence="7">
    <location>
        <begin position="846"/>
        <end position="873"/>
    </location>
</feature>
<keyword evidence="4" id="KW-0255">Endonuclease</keyword>
<dbReference type="InterPro" id="IPR025202">
    <property type="entry name" value="PLD-like_dom"/>
</dbReference>
<proteinExistence type="predicted"/>
<dbReference type="Pfam" id="PF17917">
    <property type="entry name" value="RT_RNaseH"/>
    <property type="match status" value="1"/>
</dbReference>
<evidence type="ECO:0000256" key="5">
    <source>
        <dbReference type="ARBA" id="ARBA00022801"/>
    </source>
</evidence>
<reference evidence="10" key="1">
    <citation type="submission" date="2023-07" db="EMBL/GenBank/DDBJ databases">
        <title>Chromosome-level genome assembly of Artemia franciscana.</title>
        <authorList>
            <person name="Jo E."/>
        </authorList>
    </citation>
    <scope>NUCLEOTIDE SEQUENCE</scope>
    <source>
        <tissue evidence="10">Whole body</tissue>
    </source>
</reference>